<reference evidence="2" key="1">
    <citation type="journal article" date="2021" name="Nat. Commun.">
        <title>Genetic determinants of endophytism in the Arabidopsis root mycobiome.</title>
        <authorList>
            <person name="Mesny F."/>
            <person name="Miyauchi S."/>
            <person name="Thiergart T."/>
            <person name="Pickel B."/>
            <person name="Atanasova L."/>
            <person name="Karlsson M."/>
            <person name="Huettel B."/>
            <person name="Barry K.W."/>
            <person name="Haridas S."/>
            <person name="Chen C."/>
            <person name="Bauer D."/>
            <person name="Andreopoulos W."/>
            <person name="Pangilinan J."/>
            <person name="LaButti K."/>
            <person name="Riley R."/>
            <person name="Lipzen A."/>
            <person name="Clum A."/>
            <person name="Drula E."/>
            <person name="Henrissat B."/>
            <person name="Kohler A."/>
            <person name="Grigoriev I.V."/>
            <person name="Martin F.M."/>
            <person name="Hacquard S."/>
        </authorList>
    </citation>
    <scope>NUCLEOTIDE SEQUENCE</scope>
    <source>
        <strain evidence="2">MPI-CAGE-AT-0147</strain>
    </source>
</reference>
<dbReference type="PANTHER" id="PTHR13847">
    <property type="entry name" value="SARCOSINE DEHYDROGENASE-RELATED"/>
    <property type="match status" value="1"/>
</dbReference>
<proteinExistence type="predicted"/>
<dbReference type="PANTHER" id="PTHR13847:SF129">
    <property type="entry name" value="FAD DEPENDENT OXIDOREDUCTASE"/>
    <property type="match status" value="1"/>
</dbReference>
<evidence type="ECO:0000313" key="2">
    <source>
        <dbReference type="EMBL" id="KAH7153585.1"/>
    </source>
</evidence>
<protein>
    <submittedName>
        <fullName evidence="2">FAD dependent oxidoreductase</fullName>
    </submittedName>
</protein>
<name>A0A9P9F720_9HYPO</name>
<evidence type="ECO:0000259" key="1">
    <source>
        <dbReference type="Pfam" id="PF01266"/>
    </source>
</evidence>
<keyword evidence="3" id="KW-1185">Reference proteome</keyword>
<dbReference type="GO" id="GO:0005737">
    <property type="term" value="C:cytoplasm"/>
    <property type="evidence" value="ECO:0007669"/>
    <property type="project" value="TreeGrafter"/>
</dbReference>
<dbReference type="OrthoDB" id="429143at2759"/>
<gene>
    <name evidence="2" type="ORF">EDB81DRAFT_932216</name>
</gene>
<dbReference type="InterPro" id="IPR006076">
    <property type="entry name" value="FAD-dep_OxRdtase"/>
</dbReference>
<accession>A0A9P9F720</accession>
<comment type="caution">
    <text evidence="2">The sequence shown here is derived from an EMBL/GenBank/DDBJ whole genome shotgun (WGS) entry which is preliminary data.</text>
</comment>
<dbReference type="AlphaFoldDB" id="A0A9P9F720"/>
<dbReference type="EMBL" id="JAGMUV010000006">
    <property type="protein sequence ID" value="KAH7153585.1"/>
    <property type="molecule type" value="Genomic_DNA"/>
</dbReference>
<sequence length="499" mass="55722">MGDSFAQAELPSLSSTRSYWHRDPSEILMGHRTTTHLPGRAEVVVIGSGMTGTFAAQTLVADGREVLMLEAREACWGATGRNGGHCQPAVWDSTPEVARFELETYDFIQELIKNHHIPCDWKVVGGVHAIYSEDVLEAARRQIDRLQRYPDLRNKAFLIEDPGKLATLHIPKAVGAVYQPKAAQFWPYKLVAHLLENLLQDDPNIKFNLQTHTPVTSIERSQREWIVNTDKGQVYAQHVLLATNAYSSHLLDSMTGLIVPVRGQVCALKPPLPDFQLPHSYVWMKGADAQYVIHRGQDDTEVQNGHDGKSFSKYRPLIFGGERLAADRGDQGISRDDQICPIISQQLRRNILDAIKLHEKCSDAASAPPLQASHEWTGIMGYSRDSSPWVGEVPASMFRDRRTENGQLIHGFSGNEGSTNLWICAGYTGHGMPVAARCGIAIGEMIQRKPSTVTLPEHWVMSEERGERAKEIVIPETTRDFIRTLPSDEPDSDNVTFYD</sequence>
<organism evidence="2 3">
    <name type="scientific">Dactylonectria macrodidyma</name>
    <dbReference type="NCBI Taxonomy" id="307937"/>
    <lineage>
        <taxon>Eukaryota</taxon>
        <taxon>Fungi</taxon>
        <taxon>Dikarya</taxon>
        <taxon>Ascomycota</taxon>
        <taxon>Pezizomycotina</taxon>
        <taxon>Sordariomycetes</taxon>
        <taxon>Hypocreomycetidae</taxon>
        <taxon>Hypocreales</taxon>
        <taxon>Nectriaceae</taxon>
        <taxon>Dactylonectria</taxon>
    </lineage>
</organism>
<dbReference type="SUPFAM" id="SSF51905">
    <property type="entry name" value="FAD/NAD(P)-binding domain"/>
    <property type="match status" value="1"/>
</dbReference>
<dbReference type="Pfam" id="PF01266">
    <property type="entry name" value="DAO"/>
    <property type="match status" value="1"/>
</dbReference>
<evidence type="ECO:0000313" key="3">
    <source>
        <dbReference type="Proteomes" id="UP000738349"/>
    </source>
</evidence>
<feature type="domain" description="FAD dependent oxidoreductase" evidence="1">
    <location>
        <begin position="43"/>
        <end position="443"/>
    </location>
</feature>
<dbReference type="InterPro" id="IPR036188">
    <property type="entry name" value="FAD/NAD-bd_sf"/>
</dbReference>
<dbReference type="Proteomes" id="UP000738349">
    <property type="component" value="Unassembled WGS sequence"/>
</dbReference>
<dbReference type="Gene3D" id="3.30.9.10">
    <property type="entry name" value="D-Amino Acid Oxidase, subunit A, domain 2"/>
    <property type="match status" value="1"/>
</dbReference>
<dbReference type="Gene3D" id="3.50.50.60">
    <property type="entry name" value="FAD/NAD(P)-binding domain"/>
    <property type="match status" value="1"/>
</dbReference>